<sequence length="219" mass="25843">MSKAQQVLTLLQNAANPDKAVEMAAYMKNRFDFLGIPMPLRRKLCKPLFKEMKPQALDWDFVESCWESPYREMQYVATDYLNMLVEQLTPQDLSRIELLITRKSWWDTIDALDKVIGGIFLNFPEIRSQLIHWSQHDNIWLRRVAIDCQLSLKQQTDKALLSEVIQNNFGQPEFFINKAIGWALREYGKTNPDWVKNFVQQYREMMAPLSVREALKRLK</sequence>
<gene>
    <name evidence="1" type="ORF">BBB52_08650</name>
</gene>
<dbReference type="RefSeq" id="WP_065295671.1">
    <property type="nucleotide sequence ID" value="NZ_CAUUMV010000003.1"/>
</dbReference>
<dbReference type="CDD" id="cd07064">
    <property type="entry name" value="AlkD_like_1"/>
    <property type="match status" value="1"/>
</dbReference>
<dbReference type="Pfam" id="PF08713">
    <property type="entry name" value="DNA_alkylation"/>
    <property type="match status" value="1"/>
</dbReference>
<accession>A0AAP7GWN1</accession>
<dbReference type="Gene3D" id="1.20.1660.10">
    <property type="entry name" value="Hypothetical protein (EF3068)"/>
    <property type="match status" value="1"/>
</dbReference>
<comment type="caution">
    <text evidence="1">The sequence shown here is derived from an EMBL/GenBank/DDBJ whole genome shotgun (WGS) entry which is preliminary data.</text>
</comment>
<dbReference type="PANTHER" id="PTHR34070:SF1">
    <property type="entry name" value="DNA ALKYLATION REPAIR PROTEIN"/>
    <property type="match status" value="1"/>
</dbReference>
<dbReference type="Gene3D" id="1.25.40.290">
    <property type="entry name" value="ARM repeat domains"/>
    <property type="match status" value="1"/>
</dbReference>
<proteinExistence type="predicted"/>
<organism evidence="1 2">
    <name type="scientific">Aggregatibacter aphrophilus</name>
    <name type="common">Haemophilus aphrophilus</name>
    <dbReference type="NCBI Taxonomy" id="732"/>
    <lineage>
        <taxon>Bacteria</taxon>
        <taxon>Pseudomonadati</taxon>
        <taxon>Pseudomonadota</taxon>
        <taxon>Gammaproteobacteria</taxon>
        <taxon>Pasteurellales</taxon>
        <taxon>Pasteurellaceae</taxon>
        <taxon>Aggregatibacter</taxon>
    </lineage>
</organism>
<dbReference type="SUPFAM" id="SSF48371">
    <property type="entry name" value="ARM repeat"/>
    <property type="match status" value="1"/>
</dbReference>
<dbReference type="EMBL" id="MAQE01000016">
    <property type="protein sequence ID" value="OBY50434.1"/>
    <property type="molecule type" value="Genomic_DNA"/>
</dbReference>
<evidence type="ECO:0000313" key="1">
    <source>
        <dbReference type="EMBL" id="OBY50434.1"/>
    </source>
</evidence>
<dbReference type="InterPro" id="IPR016024">
    <property type="entry name" value="ARM-type_fold"/>
</dbReference>
<protein>
    <submittedName>
        <fullName evidence="1">DNA alkylation repair protein</fullName>
    </submittedName>
</protein>
<dbReference type="Proteomes" id="UP000092746">
    <property type="component" value="Unassembled WGS sequence"/>
</dbReference>
<evidence type="ECO:0000313" key="2">
    <source>
        <dbReference type="Proteomes" id="UP000092746"/>
    </source>
</evidence>
<dbReference type="InterPro" id="IPR014825">
    <property type="entry name" value="DNA_alkylation"/>
</dbReference>
<dbReference type="PANTHER" id="PTHR34070">
    <property type="entry name" value="ARMADILLO-TYPE FOLD"/>
    <property type="match status" value="1"/>
</dbReference>
<reference evidence="1 2" key="1">
    <citation type="submission" date="2016-06" db="EMBL/GenBank/DDBJ databases">
        <title>Simultaneous identification of Haemophilus influenzae and Haemophilus haemolyticus using TaqMan real-time PCR.</title>
        <authorList>
            <person name="Price E.P."/>
            <person name="Sarovich D.S."/>
            <person name="Harris T."/>
            <person name="Spargo J.C."/>
            <person name="Nosworthy E."/>
            <person name="Beissbarth J."/>
            <person name="Smith-Vaughan H."/>
        </authorList>
    </citation>
    <scope>NUCLEOTIDE SEQUENCE [LARGE SCALE GENOMIC DNA]</scope>
    <source>
        <strain evidence="1 2">ATCC 7901</strain>
    </source>
</reference>
<dbReference type="AlphaFoldDB" id="A0AAP7GWN1"/>
<name>A0AAP7GWN1_AGGAP</name>